<name>A0A423PLN8_9GAMM</name>
<evidence type="ECO:0000313" key="9">
    <source>
        <dbReference type="EMBL" id="ROO26534.1"/>
    </source>
</evidence>
<keyword evidence="3" id="KW-0441">Lipid A biosynthesis</keyword>
<dbReference type="Proteomes" id="UP000285310">
    <property type="component" value="Unassembled WGS sequence"/>
</dbReference>
<dbReference type="PROSITE" id="PS00101">
    <property type="entry name" value="HEXAPEP_TRANSFERASES"/>
    <property type="match status" value="1"/>
</dbReference>
<dbReference type="SUPFAM" id="SSF51161">
    <property type="entry name" value="Trimeric LpxA-like enzymes"/>
    <property type="match status" value="1"/>
</dbReference>
<dbReference type="InterPro" id="IPR011004">
    <property type="entry name" value="Trimer_LpxA-like_sf"/>
</dbReference>
<accession>A0A423PLN8</accession>
<evidence type="ECO:0000256" key="7">
    <source>
        <dbReference type="ARBA" id="ARBA00023315"/>
    </source>
</evidence>
<dbReference type="Pfam" id="PF13720">
    <property type="entry name" value="Acetyltransf_11"/>
    <property type="match status" value="1"/>
</dbReference>
<protein>
    <submittedName>
        <fullName evidence="9">UDP-N-acetylglucosamine acyltransferase</fullName>
        <ecNumber evidence="9">2.3.1.129</ecNumber>
    </submittedName>
</protein>
<sequence>MAVDELARVHPDADIADDVEIGPFTVVGPDVTIGPGTVVGPHVVINGHTTIGANNQISHFVSLGAEPQHRGYKGEPTELVIGDGNIFREYCSVHRGTMLDKGVTRIGDNNLLMAYVHIAHDCVLGNNITMANGASLAGHVTIDDHCILAGFALVYQFRHVGRLAFLAYCSGVVQDVPAFVRSAGSPAEPHGINSIGMRRNGYSNDEITATKHAYRTLYRSKLRLEEARETIREQAKTSPAVTEMLATLDRAERGIIR</sequence>
<dbReference type="PANTHER" id="PTHR43480:SF1">
    <property type="entry name" value="ACYL-[ACYL-CARRIER-PROTEIN]--UDP-N-ACETYLGLUCOSAMINE O-ACYLTRANSFERASE, MITOCHONDRIAL-RELATED"/>
    <property type="match status" value="1"/>
</dbReference>
<dbReference type="EMBL" id="AYKG01000034">
    <property type="protein sequence ID" value="ROO26534.1"/>
    <property type="molecule type" value="Genomic_DNA"/>
</dbReference>
<evidence type="ECO:0000256" key="5">
    <source>
        <dbReference type="ARBA" id="ARBA00022737"/>
    </source>
</evidence>
<dbReference type="InterPro" id="IPR010137">
    <property type="entry name" value="Lipid_A_LpxA"/>
</dbReference>
<keyword evidence="2" id="KW-0444">Lipid biosynthesis</keyword>
<dbReference type="InterPro" id="IPR029098">
    <property type="entry name" value="Acetyltransf_C"/>
</dbReference>
<dbReference type="PIRSF" id="PIRSF000456">
    <property type="entry name" value="UDP-GlcNAc_acltr"/>
    <property type="match status" value="1"/>
</dbReference>
<dbReference type="OrthoDB" id="9807278at2"/>
<keyword evidence="5" id="KW-0677">Repeat</keyword>
<dbReference type="EC" id="2.3.1.129" evidence="9"/>
<evidence type="ECO:0000256" key="6">
    <source>
        <dbReference type="ARBA" id="ARBA00023098"/>
    </source>
</evidence>
<dbReference type="NCBIfam" id="NF003657">
    <property type="entry name" value="PRK05289.1"/>
    <property type="match status" value="1"/>
</dbReference>
<reference evidence="9 10" key="1">
    <citation type="submission" date="2013-10" db="EMBL/GenBank/DDBJ databases">
        <title>Salinisphaera japonica YTM-1 Genome Sequencing.</title>
        <authorList>
            <person name="Lai Q."/>
            <person name="Li C."/>
            <person name="Shao Z."/>
        </authorList>
    </citation>
    <scope>NUCLEOTIDE SEQUENCE [LARGE SCALE GENOMIC DNA]</scope>
    <source>
        <strain evidence="9 10">YTM-1</strain>
    </source>
</reference>
<dbReference type="FunCoup" id="A0A423PLN8">
    <property type="interactions" value="436"/>
</dbReference>
<dbReference type="PANTHER" id="PTHR43480">
    <property type="entry name" value="ACYL-[ACYL-CARRIER-PROTEIN]--UDP-N-ACETYLGLUCOSAMINE O-ACYLTRANSFERASE"/>
    <property type="match status" value="1"/>
</dbReference>
<keyword evidence="7 9" id="KW-0012">Acyltransferase</keyword>
<keyword evidence="10" id="KW-1185">Reference proteome</keyword>
<organism evidence="9 10">
    <name type="scientific">Salinisphaera japonica YTM-1</name>
    <dbReference type="NCBI Taxonomy" id="1209778"/>
    <lineage>
        <taxon>Bacteria</taxon>
        <taxon>Pseudomonadati</taxon>
        <taxon>Pseudomonadota</taxon>
        <taxon>Gammaproteobacteria</taxon>
        <taxon>Salinisphaerales</taxon>
        <taxon>Salinisphaeraceae</taxon>
        <taxon>Salinisphaera</taxon>
    </lineage>
</organism>
<evidence type="ECO:0000259" key="8">
    <source>
        <dbReference type="Pfam" id="PF13720"/>
    </source>
</evidence>
<dbReference type="Pfam" id="PF00132">
    <property type="entry name" value="Hexapep"/>
    <property type="match status" value="2"/>
</dbReference>
<dbReference type="InterPro" id="IPR037157">
    <property type="entry name" value="Acetyltransf_C_sf"/>
</dbReference>
<dbReference type="CDD" id="cd03351">
    <property type="entry name" value="LbH_UDP-GlcNAc_AT"/>
    <property type="match status" value="1"/>
</dbReference>
<evidence type="ECO:0000256" key="1">
    <source>
        <dbReference type="ARBA" id="ARBA00022490"/>
    </source>
</evidence>
<evidence type="ECO:0000256" key="4">
    <source>
        <dbReference type="ARBA" id="ARBA00022679"/>
    </source>
</evidence>
<evidence type="ECO:0000313" key="10">
    <source>
        <dbReference type="Proteomes" id="UP000285310"/>
    </source>
</evidence>
<dbReference type="NCBIfam" id="TIGR01852">
    <property type="entry name" value="lipid_A_lpxA"/>
    <property type="match status" value="1"/>
</dbReference>
<proteinExistence type="predicted"/>
<feature type="domain" description="UDP N-acetylglucosamine O-acyltransferase C-terminal" evidence="8">
    <location>
        <begin position="175"/>
        <end position="256"/>
    </location>
</feature>
<evidence type="ECO:0000256" key="2">
    <source>
        <dbReference type="ARBA" id="ARBA00022516"/>
    </source>
</evidence>
<dbReference type="AlphaFoldDB" id="A0A423PLN8"/>
<dbReference type="Gene3D" id="2.160.10.10">
    <property type="entry name" value="Hexapeptide repeat proteins"/>
    <property type="match status" value="1"/>
</dbReference>
<dbReference type="Gene3D" id="1.20.1180.10">
    <property type="entry name" value="Udp N-acetylglucosamine O-acyltransferase, C-terminal domain"/>
    <property type="match status" value="1"/>
</dbReference>
<dbReference type="GO" id="GO:0016020">
    <property type="term" value="C:membrane"/>
    <property type="evidence" value="ECO:0007669"/>
    <property type="project" value="GOC"/>
</dbReference>
<gene>
    <name evidence="9" type="ORF">SAJA_10670</name>
</gene>
<keyword evidence="1" id="KW-0963">Cytoplasm</keyword>
<dbReference type="RefSeq" id="WP_123658624.1">
    <property type="nucleotide sequence ID" value="NZ_AYKG01000034.1"/>
</dbReference>
<comment type="caution">
    <text evidence="9">The sequence shown here is derived from an EMBL/GenBank/DDBJ whole genome shotgun (WGS) entry which is preliminary data.</text>
</comment>
<keyword evidence="4 9" id="KW-0808">Transferase</keyword>
<dbReference type="GO" id="GO:0009245">
    <property type="term" value="P:lipid A biosynthetic process"/>
    <property type="evidence" value="ECO:0007669"/>
    <property type="project" value="UniProtKB-KW"/>
</dbReference>
<evidence type="ECO:0000256" key="3">
    <source>
        <dbReference type="ARBA" id="ARBA00022556"/>
    </source>
</evidence>
<dbReference type="GO" id="GO:0008780">
    <property type="term" value="F:acyl-[acyl-carrier-protein]-UDP-N-acetylglucosamine O-acyltransferase activity"/>
    <property type="evidence" value="ECO:0007669"/>
    <property type="project" value="UniProtKB-EC"/>
</dbReference>
<dbReference type="InterPro" id="IPR018357">
    <property type="entry name" value="Hexapep_transf_CS"/>
</dbReference>
<dbReference type="InParanoid" id="A0A423PLN8"/>
<keyword evidence="6" id="KW-0443">Lipid metabolism</keyword>
<dbReference type="InterPro" id="IPR001451">
    <property type="entry name" value="Hexapep"/>
</dbReference>